<evidence type="ECO:0000256" key="1">
    <source>
        <dbReference type="SAM" id="SignalP"/>
    </source>
</evidence>
<dbReference type="InterPro" id="IPR035423">
    <property type="entry name" value="M60-like_N"/>
</dbReference>
<feature type="chain" id="PRO_5020965455" description="Peptidase M60 domain-containing protein" evidence="1">
    <location>
        <begin position="24"/>
        <end position="613"/>
    </location>
</feature>
<dbReference type="Gene3D" id="2.60.120.1250">
    <property type="entry name" value="Peptidase M60, enhancin-like domain 1"/>
    <property type="match status" value="1"/>
</dbReference>
<protein>
    <recommendedName>
        <fullName evidence="2">Peptidase M60 domain-containing protein</fullName>
    </recommendedName>
</protein>
<evidence type="ECO:0000259" key="2">
    <source>
        <dbReference type="PROSITE" id="PS51723"/>
    </source>
</evidence>
<feature type="domain" description="Peptidase M60" evidence="2">
    <location>
        <begin position="79"/>
        <end position="380"/>
    </location>
</feature>
<evidence type="ECO:0000313" key="3">
    <source>
        <dbReference type="EMBL" id="TJZ62318.1"/>
    </source>
</evidence>
<dbReference type="InterPro" id="IPR042279">
    <property type="entry name" value="Pep_M60_3"/>
</dbReference>
<dbReference type="PROSITE" id="PS51257">
    <property type="entry name" value="PROKAR_LIPOPROTEIN"/>
    <property type="match status" value="1"/>
</dbReference>
<dbReference type="AlphaFoldDB" id="A0A4V5MN21"/>
<dbReference type="Pfam" id="PF14200">
    <property type="entry name" value="RicinB_lectin_2"/>
    <property type="match status" value="1"/>
</dbReference>
<dbReference type="Pfam" id="PF17291">
    <property type="entry name" value="M60-like_N"/>
    <property type="match status" value="1"/>
</dbReference>
<name>A0A4V5MN21_9SPHI</name>
<comment type="caution">
    <text evidence="3">The sequence shown here is derived from an EMBL/GenBank/DDBJ whole genome shotgun (WGS) entry which is preliminary data.</text>
</comment>
<dbReference type="PROSITE" id="PS51723">
    <property type="entry name" value="PEPTIDASE_M60"/>
    <property type="match status" value="1"/>
</dbReference>
<dbReference type="CDD" id="cd00161">
    <property type="entry name" value="beta-trefoil_Ricin-like"/>
    <property type="match status" value="1"/>
</dbReference>
<evidence type="ECO:0000313" key="4">
    <source>
        <dbReference type="Proteomes" id="UP000306808"/>
    </source>
</evidence>
<organism evidence="3 4">
    <name type="scientific">Sphingobacterium olei</name>
    <dbReference type="NCBI Taxonomy" id="2571155"/>
    <lineage>
        <taxon>Bacteria</taxon>
        <taxon>Pseudomonadati</taxon>
        <taxon>Bacteroidota</taxon>
        <taxon>Sphingobacteriia</taxon>
        <taxon>Sphingobacteriales</taxon>
        <taxon>Sphingobacteriaceae</taxon>
        <taxon>Sphingobacterium</taxon>
    </lineage>
</organism>
<dbReference type="Proteomes" id="UP000306808">
    <property type="component" value="Unassembled WGS sequence"/>
</dbReference>
<dbReference type="InterPro" id="IPR000772">
    <property type="entry name" value="Ricin_B_lectin"/>
</dbReference>
<dbReference type="Gene3D" id="2.80.10.50">
    <property type="match status" value="2"/>
</dbReference>
<proteinExistence type="predicted"/>
<sequence length="613" mass="68897">MKSKSFALMSGWLLLAFFLSCSKKENLKSLNPIATAEKLATTNPMAITSAQIGQNTQNFTEIVDANTERKRLQVGYPMTDHEPTGFYALPNSTLTVNLELTQGNNRPTLLIGTYSRTTQRWNPQEFHLAVGNNTINVDNVGGIIWVRYTNSNPTSKAKITFTNGHVKHAVFLRDETNNTDWYNQLQTYQNVPEVLMVGARSLMVFTRDRALNTYNQDNNLVVSNGDLISNTYDYIHGLDGSIPLHTPSAHKRVLFVESDLNDLWMSAVNYRTAYHVNAAQYAFTPLIALEGWGPWHEIGHMFQQQTWKWGSMGETTVNVYTLAAERAMNIPVNQRRLIVDNVYNNVILPFFAVNESSRNFENVGAFGQLYMFHQLWLAFGDDFFIQLHRQSREHSVLADNMNDVARQRFFMVKACTISGYNLTAFFRKWGFKYDESIYTEIAGLNLPNPPQDYTLLTDLNAAEGNIIDGGIYHIITKLNNSSVVDCNSHYPVNGTAITLWTNNGGGNNQKWLARKTTDGSYIFKSMADTSKVIDVENGSSTAGTLIKMYSLHGGNNQKWSLAADGKGSYTLSPRNAPTLILDVNDMSTNNGTSLKIWNANGSNAQKFRLNRLN</sequence>
<dbReference type="InterPro" id="IPR031161">
    <property type="entry name" value="Peptidase_M60_dom"/>
</dbReference>
<dbReference type="Gene3D" id="3.40.390.80">
    <property type="entry name" value="Peptidase M60, enhancin-like domain 2"/>
    <property type="match status" value="1"/>
</dbReference>
<dbReference type="Pfam" id="PF13402">
    <property type="entry name" value="Peptidase_M60"/>
    <property type="match status" value="1"/>
</dbReference>
<gene>
    <name evidence="3" type="ORF">FAZ15_07375</name>
</gene>
<dbReference type="InterPro" id="IPR035992">
    <property type="entry name" value="Ricin_B-like_lectins"/>
</dbReference>
<dbReference type="PROSITE" id="PS50231">
    <property type="entry name" value="RICIN_B_LECTIN"/>
    <property type="match status" value="1"/>
</dbReference>
<dbReference type="Gene3D" id="1.10.390.30">
    <property type="entry name" value="Peptidase M60, enhancin-like domain 3"/>
    <property type="match status" value="1"/>
</dbReference>
<dbReference type="SMART" id="SM01276">
    <property type="entry name" value="M60-like"/>
    <property type="match status" value="1"/>
</dbReference>
<dbReference type="EMBL" id="SUME01000002">
    <property type="protein sequence ID" value="TJZ62318.1"/>
    <property type="molecule type" value="Genomic_DNA"/>
</dbReference>
<feature type="signal peptide" evidence="1">
    <location>
        <begin position="1"/>
        <end position="23"/>
    </location>
</feature>
<dbReference type="RefSeq" id="WP_136900652.1">
    <property type="nucleotide sequence ID" value="NZ_SUME01000002.1"/>
</dbReference>
<reference evidence="3 4" key="1">
    <citation type="submission" date="2019-04" db="EMBL/GenBank/DDBJ databases">
        <title>Sphingobacterium olei sp. nov., isolated from oil-contaminated soil.</title>
        <authorList>
            <person name="Liu B."/>
        </authorList>
    </citation>
    <scope>NUCLEOTIDE SEQUENCE [LARGE SCALE GENOMIC DNA]</scope>
    <source>
        <strain evidence="3 4">HAL-9</strain>
    </source>
</reference>
<keyword evidence="1" id="KW-0732">Signal</keyword>
<dbReference type="OrthoDB" id="197688at2"/>
<keyword evidence="4" id="KW-1185">Reference proteome</keyword>
<accession>A0A4V5MN21</accession>
<dbReference type="SUPFAM" id="SSF50370">
    <property type="entry name" value="Ricin B-like lectins"/>
    <property type="match status" value="1"/>
</dbReference>
<dbReference type="SMART" id="SM00458">
    <property type="entry name" value="RICIN"/>
    <property type="match status" value="1"/>
</dbReference>